<keyword evidence="2 4" id="KW-0503">Monooxygenase</keyword>
<accession>A0A2N3HI29</accession>
<dbReference type="AlphaFoldDB" id="A0A2N3HI29"/>
<dbReference type="OrthoDB" id="9766816at2"/>
<protein>
    <submittedName>
        <fullName evidence="4">Monooxygenase</fullName>
    </submittedName>
</protein>
<evidence type="ECO:0000313" key="4">
    <source>
        <dbReference type="EMBL" id="PKQ44553.1"/>
    </source>
</evidence>
<feature type="domain" description="FAD-binding" evidence="3">
    <location>
        <begin position="6"/>
        <end position="318"/>
    </location>
</feature>
<dbReference type="PANTHER" id="PTHR13789">
    <property type="entry name" value="MONOOXYGENASE"/>
    <property type="match status" value="1"/>
</dbReference>
<reference evidence="4 5" key="1">
    <citation type="submission" date="2017-12" db="EMBL/GenBank/DDBJ databases">
        <title>Confluentibacter flavum sp. nov., isolated from the saline lake.</title>
        <authorList>
            <person name="Yu L."/>
        </authorList>
    </citation>
    <scope>NUCLEOTIDE SEQUENCE [LARGE SCALE GENOMIC DNA]</scope>
    <source>
        <strain evidence="4 5">3B</strain>
    </source>
</reference>
<dbReference type="PRINTS" id="PR00420">
    <property type="entry name" value="RNGMNOXGNASE"/>
</dbReference>
<evidence type="ECO:0000259" key="3">
    <source>
        <dbReference type="Pfam" id="PF01494"/>
    </source>
</evidence>
<keyword evidence="1" id="KW-0560">Oxidoreductase</keyword>
<evidence type="ECO:0000256" key="1">
    <source>
        <dbReference type="ARBA" id="ARBA00023002"/>
    </source>
</evidence>
<name>A0A2N3HI29_9FLAO</name>
<evidence type="ECO:0000313" key="5">
    <source>
        <dbReference type="Proteomes" id="UP000233435"/>
    </source>
</evidence>
<comment type="caution">
    <text evidence="4">The sequence shown here is derived from an EMBL/GenBank/DDBJ whole genome shotgun (WGS) entry which is preliminary data.</text>
</comment>
<dbReference type="GO" id="GO:0004497">
    <property type="term" value="F:monooxygenase activity"/>
    <property type="evidence" value="ECO:0007669"/>
    <property type="project" value="UniProtKB-KW"/>
</dbReference>
<dbReference type="Gene3D" id="3.50.50.60">
    <property type="entry name" value="FAD/NAD(P)-binding domain"/>
    <property type="match status" value="1"/>
</dbReference>
<proteinExistence type="predicted"/>
<dbReference type="RefSeq" id="WP_106660296.1">
    <property type="nucleotide sequence ID" value="NZ_PJEO01000049.1"/>
</dbReference>
<dbReference type="NCBIfam" id="NF005313">
    <property type="entry name" value="PRK06847.1"/>
    <property type="match status" value="1"/>
</dbReference>
<dbReference type="GO" id="GO:0071949">
    <property type="term" value="F:FAD binding"/>
    <property type="evidence" value="ECO:0007669"/>
    <property type="project" value="InterPro"/>
</dbReference>
<evidence type="ECO:0000256" key="2">
    <source>
        <dbReference type="ARBA" id="ARBA00023033"/>
    </source>
</evidence>
<dbReference type="Pfam" id="PF01494">
    <property type="entry name" value="FAD_binding_3"/>
    <property type="match status" value="1"/>
</dbReference>
<dbReference type="EMBL" id="PJEO01000049">
    <property type="protein sequence ID" value="PKQ44553.1"/>
    <property type="molecule type" value="Genomic_DNA"/>
</dbReference>
<dbReference type="InterPro" id="IPR050493">
    <property type="entry name" value="FAD-dep_Monooxygenase_BioMet"/>
</dbReference>
<sequence length="379" mass="41529">MSSVKKVLIVGGGIGGQSAAIALAKDGVSVEIAERLEAYNVYGVGIIQQANALKALDKIGIADEAMKRGFPYGQVKMFTAGGHAVGVAGPPPMGKYPSHNGVSRRILHDVMYEEAIKRGVNYRMGLTVKTIENNEDHVSVVFTDGTEGVYDILIAADGIKSEVRKMVFGDYKPQYMGLSVWRYAFKKHEDLDTGYIYYGKRSKIGFIPMSEDSMYMFLVSSEGADNPWIEKSAYISMLKDYLSEYPVKIVNDVIGQITEPDLVNYRPLEATHLPNPWYKNRVIIIGDAAHATVPQLGSGAALAIEDAVVLSEELKSNVSVEDTFKAFMKRRYDRCMMVVNASETLAAWELLEFQGKPLPEGAHPGKLIGQAVGGLMAPF</sequence>
<dbReference type="SUPFAM" id="SSF51905">
    <property type="entry name" value="FAD/NAD(P)-binding domain"/>
    <property type="match status" value="1"/>
</dbReference>
<organism evidence="4 5">
    <name type="scientific">Confluentibacter flavum</name>
    <dbReference type="NCBI Taxonomy" id="1909700"/>
    <lineage>
        <taxon>Bacteria</taxon>
        <taxon>Pseudomonadati</taxon>
        <taxon>Bacteroidota</taxon>
        <taxon>Flavobacteriia</taxon>
        <taxon>Flavobacteriales</taxon>
        <taxon>Flavobacteriaceae</taxon>
        <taxon>Confluentibacter</taxon>
    </lineage>
</organism>
<dbReference type="Proteomes" id="UP000233435">
    <property type="component" value="Unassembled WGS sequence"/>
</dbReference>
<dbReference type="PANTHER" id="PTHR13789:SF309">
    <property type="entry name" value="PUTATIVE (AFU_ORTHOLOGUE AFUA_6G14510)-RELATED"/>
    <property type="match status" value="1"/>
</dbReference>
<dbReference type="InterPro" id="IPR002938">
    <property type="entry name" value="FAD-bd"/>
</dbReference>
<keyword evidence="5" id="KW-1185">Reference proteome</keyword>
<gene>
    <name evidence="4" type="ORF">CSW08_12945</name>
</gene>
<dbReference type="InterPro" id="IPR036188">
    <property type="entry name" value="FAD/NAD-bd_sf"/>
</dbReference>